<feature type="compositionally biased region" description="Polar residues" evidence="1">
    <location>
        <begin position="76"/>
        <end position="93"/>
    </location>
</feature>
<protein>
    <submittedName>
        <fullName evidence="3">Uncharacterized protein</fullName>
    </submittedName>
</protein>
<accession>A0A4W5JRV0</accession>
<organism evidence="3 4">
    <name type="scientific">Hucho hucho</name>
    <name type="common">huchen</name>
    <dbReference type="NCBI Taxonomy" id="62062"/>
    <lineage>
        <taxon>Eukaryota</taxon>
        <taxon>Metazoa</taxon>
        <taxon>Chordata</taxon>
        <taxon>Craniata</taxon>
        <taxon>Vertebrata</taxon>
        <taxon>Euteleostomi</taxon>
        <taxon>Actinopterygii</taxon>
        <taxon>Neopterygii</taxon>
        <taxon>Teleostei</taxon>
        <taxon>Protacanthopterygii</taxon>
        <taxon>Salmoniformes</taxon>
        <taxon>Salmonidae</taxon>
        <taxon>Salmoninae</taxon>
        <taxon>Hucho</taxon>
    </lineage>
</organism>
<proteinExistence type="predicted"/>
<sequence>SNPPHSLVSLALFLHPPLSLSLSLFQGHSPQVTVTEPELCNHRNSSSPTGPTPDCSPPSPDTALKSIDRVIRPQPKQRTSLSSSLDVQNQRPVNHSCDPSEVSSSLGYASFSTSPPVSPNQDSPGSNDDCPLTVDLEVSIWTQFSSLYFTFLRILPQGFFLFFTLASSFTETLKGEGGMTPRR</sequence>
<feature type="chain" id="PRO_5021224148" evidence="2">
    <location>
        <begin position="22"/>
        <end position="183"/>
    </location>
</feature>
<keyword evidence="4" id="KW-1185">Reference proteome</keyword>
<evidence type="ECO:0000313" key="3">
    <source>
        <dbReference type="Ensembl" id="ENSHHUP00000000930.1"/>
    </source>
</evidence>
<evidence type="ECO:0000313" key="4">
    <source>
        <dbReference type="Proteomes" id="UP000314982"/>
    </source>
</evidence>
<dbReference type="GeneTree" id="ENSGT00940000154572"/>
<evidence type="ECO:0000256" key="2">
    <source>
        <dbReference type="SAM" id="SignalP"/>
    </source>
</evidence>
<feature type="compositionally biased region" description="Polar residues" evidence="1">
    <location>
        <begin position="101"/>
        <end position="126"/>
    </location>
</feature>
<keyword evidence="2" id="KW-0732">Signal</keyword>
<dbReference type="AlphaFoldDB" id="A0A4W5JRV0"/>
<name>A0A4W5JRV0_9TELE</name>
<reference evidence="3" key="2">
    <citation type="submission" date="2025-08" db="UniProtKB">
        <authorList>
            <consortium name="Ensembl"/>
        </authorList>
    </citation>
    <scope>IDENTIFICATION</scope>
</reference>
<feature type="region of interest" description="Disordered" evidence="1">
    <location>
        <begin position="39"/>
        <end position="129"/>
    </location>
</feature>
<reference evidence="4" key="1">
    <citation type="submission" date="2018-06" db="EMBL/GenBank/DDBJ databases">
        <title>Genome assembly of Danube salmon.</title>
        <authorList>
            <person name="Macqueen D.J."/>
            <person name="Gundappa M.K."/>
        </authorList>
    </citation>
    <scope>NUCLEOTIDE SEQUENCE [LARGE SCALE GENOMIC DNA]</scope>
</reference>
<reference evidence="3" key="3">
    <citation type="submission" date="2025-09" db="UniProtKB">
        <authorList>
            <consortium name="Ensembl"/>
        </authorList>
    </citation>
    <scope>IDENTIFICATION</scope>
</reference>
<feature type="signal peptide" evidence="2">
    <location>
        <begin position="1"/>
        <end position="21"/>
    </location>
</feature>
<dbReference type="Ensembl" id="ENSHHUT00000000955.1">
    <property type="protein sequence ID" value="ENSHHUP00000000930.1"/>
    <property type="gene ID" value="ENSHHUG00000000655.1"/>
</dbReference>
<feature type="compositionally biased region" description="Pro residues" evidence="1">
    <location>
        <begin position="50"/>
        <end position="60"/>
    </location>
</feature>
<dbReference type="Proteomes" id="UP000314982">
    <property type="component" value="Unassembled WGS sequence"/>
</dbReference>
<evidence type="ECO:0000256" key="1">
    <source>
        <dbReference type="SAM" id="MobiDB-lite"/>
    </source>
</evidence>